<accession>A0ABP3ZSJ1</accession>
<feature type="region of interest" description="Disordered" evidence="1">
    <location>
        <begin position="1"/>
        <end position="25"/>
    </location>
</feature>
<keyword evidence="2" id="KW-0812">Transmembrane</keyword>
<dbReference type="Proteomes" id="UP001500542">
    <property type="component" value="Unassembled WGS sequence"/>
</dbReference>
<evidence type="ECO:0008006" key="5">
    <source>
        <dbReference type="Google" id="ProtNLM"/>
    </source>
</evidence>
<feature type="compositionally biased region" description="Basic and acidic residues" evidence="1">
    <location>
        <begin position="1"/>
        <end position="11"/>
    </location>
</feature>
<dbReference type="EMBL" id="BAAAHK010000001">
    <property type="protein sequence ID" value="GAA0924522.1"/>
    <property type="molecule type" value="Genomic_DNA"/>
</dbReference>
<feature type="transmembrane region" description="Helical" evidence="2">
    <location>
        <begin position="54"/>
        <end position="76"/>
    </location>
</feature>
<evidence type="ECO:0000256" key="2">
    <source>
        <dbReference type="SAM" id="Phobius"/>
    </source>
</evidence>
<evidence type="ECO:0000256" key="1">
    <source>
        <dbReference type="SAM" id="MobiDB-lite"/>
    </source>
</evidence>
<protein>
    <recommendedName>
        <fullName evidence="5">CU044_5270 family protein</fullName>
    </recommendedName>
</protein>
<comment type="caution">
    <text evidence="3">The sequence shown here is derived from an EMBL/GenBank/DDBJ whole genome shotgun (WGS) entry which is preliminary data.</text>
</comment>
<evidence type="ECO:0000313" key="4">
    <source>
        <dbReference type="Proteomes" id="UP001500542"/>
    </source>
</evidence>
<name>A0ABP3ZSJ1_9ACTN</name>
<keyword evidence="2" id="KW-1133">Transmembrane helix</keyword>
<dbReference type="RefSeq" id="WP_343963986.1">
    <property type="nucleotide sequence ID" value="NZ_BAAAHK010000001.1"/>
</dbReference>
<dbReference type="NCBIfam" id="NF038083">
    <property type="entry name" value="CU044_5270_fam"/>
    <property type="match status" value="1"/>
</dbReference>
<gene>
    <name evidence="3" type="ORF">GCM10009554_03330</name>
</gene>
<sequence>MNEFDKIRKAFPEQPGPSADTTNKARRRVQELIREAETARRRDRWYDAAKSGRVGMALTATAATVALAALATPLILSPGAGSGDAGPVPSTVTPTSPKLMTAGQVLVQLAIKQEIDEKVSGKFFRVRNLQIRGSIEVGSPKYKIQQKTITESWMPMKQGAESWFGWVDLGAHPATRADAAKWRAQGSPTVWPMTETNPVTMAPTEPVVNKMTFDEVPPGYYLSGVKPVSAQQIQALPTDPEKLRAVLAANPEPDMTADDINYQVFNAAGRLLFEMPSPPKLRGAALRVLSMLPGVRIKENVKDPIGRTGTQISMDWTKPGRPSNGMTRLWDGKTDFIVDPATGRLLSQEYDGFKGGAIVVLESGWTDEKPTPPSPAIR</sequence>
<evidence type="ECO:0000313" key="3">
    <source>
        <dbReference type="EMBL" id="GAA0924522.1"/>
    </source>
</evidence>
<dbReference type="InterPro" id="IPR047789">
    <property type="entry name" value="CU044_5270-like"/>
</dbReference>
<proteinExistence type="predicted"/>
<organism evidence="3 4">
    <name type="scientific">Kribbella koreensis</name>
    <dbReference type="NCBI Taxonomy" id="57909"/>
    <lineage>
        <taxon>Bacteria</taxon>
        <taxon>Bacillati</taxon>
        <taxon>Actinomycetota</taxon>
        <taxon>Actinomycetes</taxon>
        <taxon>Propionibacteriales</taxon>
        <taxon>Kribbellaceae</taxon>
        <taxon>Kribbella</taxon>
    </lineage>
</organism>
<keyword evidence="2" id="KW-0472">Membrane</keyword>
<reference evidence="4" key="1">
    <citation type="journal article" date="2019" name="Int. J. Syst. Evol. Microbiol.">
        <title>The Global Catalogue of Microorganisms (GCM) 10K type strain sequencing project: providing services to taxonomists for standard genome sequencing and annotation.</title>
        <authorList>
            <consortium name="The Broad Institute Genomics Platform"/>
            <consortium name="The Broad Institute Genome Sequencing Center for Infectious Disease"/>
            <person name="Wu L."/>
            <person name="Ma J."/>
        </authorList>
    </citation>
    <scope>NUCLEOTIDE SEQUENCE [LARGE SCALE GENOMIC DNA]</scope>
    <source>
        <strain evidence="4">JCM 10977</strain>
    </source>
</reference>
<keyword evidence="4" id="KW-1185">Reference proteome</keyword>